<sequence>YIGARDRDLLASLPYIDGVRIDPFRLHLRITSRRDKRNSGSLQSLKIDWRYLMRYPLSENSREGISLQESHYTRNHRETTKADRQAPLKQTSRPISVADPQSRAKSGTAATWQIDLKEEGDVITTLAEDSSKEALKTTQQDKGKKSHVEPTIEQRFCGYRGEVGGVGTPLIQAAPWPRNPLKKGVFADYGLRKLYYKTIGLAPVEKRLLILDSSHGSFADKFDPHLTQKGHVDFVIEWRLLE</sequence>
<proteinExistence type="predicted"/>
<name>A0A803QRF7_CANSA</name>
<accession>A0A803QRF7</accession>
<evidence type="ECO:0000313" key="3">
    <source>
        <dbReference type="Proteomes" id="UP000596661"/>
    </source>
</evidence>
<evidence type="ECO:0000313" key="2">
    <source>
        <dbReference type="EnsemblPlants" id="cds.evm.model.ctgX101.1"/>
    </source>
</evidence>
<evidence type="ECO:0000256" key="1">
    <source>
        <dbReference type="SAM" id="MobiDB-lite"/>
    </source>
</evidence>
<feature type="region of interest" description="Disordered" evidence="1">
    <location>
        <begin position="70"/>
        <end position="109"/>
    </location>
</feature>
<dbReference type="Proteomes" id="UP000596661">
    <property type="component" value="Unassembled WGS sequence"/>
</dbReference>
<dbReference type="EnsemblPlants" id="evm.model.ctgX101.1">
    <property type="protein sequence ID" value="cds.evm.model.ctgX101.1"/>
    <property type="gene ID" value="evm.TU.ctgX101.1"/>
</dbReference>
<organism evidence="2 3">
    <name type="scientific">Cannabis sativa</name>
    <name type="common">Hemp</name>
    <name type="synonym">Marijuana</name>
    <dbReference type="NCBI Taxonomy" id="3483"/>
    <lineage>
        <taxon>Eukaryota</taxon>
        <taxon>Viridiplantae</taxon>
        <taxon>Streptophyta</taxon>
        <taxon>Embryophyta</taxon>
        <taxon>Tracheophyta</taxon>
        <taxon>Spermatophyta</taxon>
        <taxon>Magnoliopsida</taxon>
        <taxon>eudicotyledons</taxon>
        <taxon>Gunneridae</taxon>
        <taxon>Pentapetalae</taxon>
        <taxon>rosids</taxon>
        <taxon>fabids</taxon>
        <taxon>Rosales</taxon>
        <taxon>Cannabaceae</taxon>
        <taxon>Cannabis</taxon>
    </lineage>
</organism>
<feature type="compositionally biased region" description="Basic and acidic residues" evidence="1">
    <location>
        <begin position="71"/>
        <end position="86"/>
    </location>
</feature>
<protein>
    <submittedName>
        <fullName evidence="2">Uncharacterized protein</fullName>
    </submittedName>
</protein>
<dbReference type="Gramene" id="evm.model.ctgX101.1">
    <property type="protein sequence ID" value="cds.evm.model.ctgX101.1"/>
    <property type="gene ID" value="evm.TU.ctgX101.1"/>
</dbReference>
<reference evidence="2" key="1">
    <citation type="submission" date="2021-03" db="UniProtKB">
        <authorList>
            <consortium name="EnsemblPlants"/>
        </authorList>
    </citation>
    <scope>IDENTIFICATION</scope>
</reference>
<dbReference type="AlphaFoldDB" id="A0A803QRF7"/>
<keyword evidence="3" id="KW-1185">Reference proteome</keyword>